<comment type="caution">
    <text evidence="3">The sequence shown here is derived from an EMBL/GenBank/DDBJ whole genome shotgun (WGS) entry which is preliminary data.</text>
</comment>
<dbReference type="PANTHER" id="PTHR35152">
    <property type="entry name" value="DOMAIN SIGNALLING PROTEIN, PUTATIVE (AFU_ORTHOLOGUE AFUA_5G11310)-RELATED"/>
    <property type="match status" value="1"/>
</dbReference>
<proteinExistence type="predicted"/>
<evidence type="ECO:0000256" key="1">
    <source>
        <dbReference type="PROSITE-ProRule" id="PRU00244"/>
    </source>
</evidence>
<accession>U5E968</accession>
<dbReference type="GeneID" id="91519739"/>
<dbReference type="STRING" id="1824.SAMN05444423_1011219"/>
<dbReference type="Pfam" id="PF03707">
    <property type="entry name" value="MHYT"/>
    <property type="match status" value="1"/>
</dbReference>
<feature type="transmembrane region" description="Helical" evidence="1">
    <location>
        <begin position="147"/>
        <end position="169"/>
    </location>
</feature>
<evidence type="ECO:0000313" key="4">
    <source>
        <dbReference type="Proteomes" id="UP000017048"/>
    </source>
</evidence>
<dbReference type="EMBL" id="BAFO02000020">
    <property type="protein sequence ID" value="GAD83915.1"/>
    <property type="molecule type" value="Genomic_DNA"/>
</dbReference>
<feature type="transmembrane region" description="Helical" evidence="1">
    <location>
        <begin position="181"/>
        <end position="200"/>
    </location>
</feature>
<dbReference type="RefSeq" id="WP_019049253.1">
    <property type="nucleotide sequence ID" value="NZ_BAFO02000020.1"/>
</dbReference>
<keyword evidence="1" id="KW-0472">Membrane</keyword>
<protein>
    <recommendedName>
        <fullName evidence="2">MHYT domain-containing protein</fullName>
    </recommendedName>
</protein>
<organism evidence="3 4">
    <name type="scientific">Nocardia asteroides NBRC 15531</name>
    <dbReference type="NCBI Taxonomy" id="1110697"/>
    <lineage>
        <taxon>Bacteria</taxon>
        <taxon>Bacillati</taxon>
        <taxon>Actinomycetota</taxon>
        <taxon>Actinomycetes</taxon>
        <taxon>Mycobacteriales</taxon>
        <taxon>Nocardiaceae</taxon>
        <taxon>Nocardia</taxon>
    </lineage>
</organism>
<evidence type="ECO:0000313" key="3">
    <source>
        <dbReference type="EMBL" id="GAD83915.1"/>
    </source>
</evidence>
<gene>
    <name evidence="3" type="ORF">NCAST_20_04850</name>
</gene>
<reference evidence="3 4" key="1">
    <citation type="journal article" date="2014" name="BMC Genomics">
        <title>Genome based analysis of type-I polyketide synthase and nonribosomal peptide synthetase gene clusters in seven strains of five representative Nocardia species.</title>
        <authorList>
            <person name="Komaki H."/>
            <person name="Ichikawa N."/>
            <person name="Hosoyama A."/>
            <person name="Takahashi-Nakaguchi A."/>
            <person name="Matsuzawa T."/>
            <person name="Suzuki K."/>
            <person name="Fujita N."/>
            <person name="Gonoi T."/>
        </authorList>
    </citation>
    <scope>NUCLEOTIDE SEQUENCE [LARGE SCALE GENOMIC DNA]</scope>
    <source>
        <strain evidence="3 4">NBRC 15531</strain>
    </source>
</reference>
<dbReference type="PROSITE" id="PS50924">
    <property type="entry name" value="MHYT"/>
    <property type="match status" value="1"/>
</dbReference>
<dbReference type="AlphaFoldDB" id="U5E968"/>
<dbReference type="GO" id="GO:0016020">
    <property type="term" value="C:membrane"/>
    <property type="evidence" value="ECO:0007669"/>
    <property type="project" value="UniProtKB-UniRule"/>
</dbReference>
<evidence type="ECO:0000259" key="2">
    <source>
        <dbReference type="PROSITE" id="PS50924"/>
    </source>
</evidence>
<dbReference type="PANTHER" id="PTHR35152:SF1">
    <property type="entry name" value="DOMAIN SIGNALLING PROTEIN, PUTATIVE (AFU_ORTHOLOGUE AFUA_5G11310)-RELATED"/>
    <property type="match status" value="1"/>
</dbReference>
<feature type="transmembrane region" description="Helical" evidence="1">
    <location>
        <begin position="87"/>
        <end position="107"/>
    </location>
</feature>
<dbReference type="Proteomes" id="UP000017048">
    <property type="component" value="Unassembled WGS sequence"/>
</dbReference>
<feature type="transmembrane region" description="Helical" evidence="1">
    <location>
        <begin position="19"/>
        <end position="38"/>
    </location>
</feature>
<sequence>MVDVLAATDVETFGRGFGIAWLALALSVLGALVSFACVRHAKYSLRFRLVWLTMAAVSLGGVGIWLADAVALLAIRVPDSVIRLNAALGASALAVAVVGVLAGLLIAGREPQLPRLVVGGLTMGLSVGLSIYLTLDALEVQGGVDESLGLIGLAILLSIAVCTAMLWAFQVIRSIPLRIAGSLLFALGAAGVYFFAITALEFTIDPGSRTPSGLPLFDMVFPMFVIGALGLTVPITAVLVAPDRREAAQRTEAPRRPVAAR</sequence>
<name>U5E968_NOCAS</name>
<keyword evidence="1" id="KW-0812">Transmembrane</keyword>
<keyword evidence="4" id="KW-1185">Reference proteome</keyword>
<feature type="transmembrane region" description="Helical" evidence="1">
    <location>
        <begin position="50"/>
        <end position="75"/>
    </location>
</feature>
<keyword evidence="1" id="KW-1133">Transmembrane helix</keyword>
<feature type="transmembrane region" description="Helical" evidence="1">
    <location>
        <begin position="116"/>
        <end position="135"/>
    </location>
</feature>
<dbReference type="InterPro" id="IPR005330">
    <property type="entry name" value="MHYT_dom"/>
</dbReference>
<feature type="transmembrane region" description="Helical" evidence="1">
    <location>
        <begin position="220"/>
        <end position="241"/>
    </location>
</feature>
<feature type="domain" description="MHYT" evidence="2">
    <location>
        <begin position="15"/>
        <end position="203"/>
    </location>
</feature>
<dbReference type="eggNOG" id="COG3300">
    <property type="taxonomic scope" value="Bacteria"/>
</dbReference>